<dbReference type="Proteomes" id="UP001163846">
    <property type="component" value="Unassembled WGS sequence"/>
</dbReference>
<accession>A0AA38UCH7</accession>
<reference evidence="2" key="1">
    <citation type="submission" date="2022-08" db="EMBL/GenBank/DDBJ databases">
        <authorList>
            <consortium name="DOE Joint Genome Institute"/>
            <person name="Min B."/>
            <person name="Riley R."/>
            <person name="Sierra-Patev S."/>
            <person name="Naranjo-Ortiz M."/>
            <person name="Looney B."/>
            <person name="Konkel Z."/>
            <person name="Slot J.C."/>
            <person name="Sakamoto Y."/>
            <person name="Steenwyk J.L."/>
            <person name="Rokas A."/>
            <person name="Carro J."/>
            <person name="Camarero S."/>
            <person name="Ferreira P."/>
            <person name="Molpeceres G."/>
            <person name="Ruiz-Duenas F.J."/>
            <person name="Serrano A."/>
            <person name="Henrissat B."/>
            <person name="Drula E."/>
            <person name="Hughes K.W."/>
            <person name="Mata J.L."/>
            <person name="Ishikawa N.K."/>
            <person name="Vargas-Isla R."/>
            <person name="Ushijima S."/>
            <person name="Smith C.A."/>
            <person name="Ahrendt S."/>
            <person name="Andreopoulos W."/>
            <person name="He G."/>
            <person name="Labutti K."/>
            <person name="Lipzen A."/>
            <person name="Ng V."/>
            <person name="Sandor L."/>
            <person name="Barry K."/>
            <person name="Martinez A.T."/>
            <person name="Xiao Y."/>
            <person name="Gibbons J.G."/>
            <person name="Terashima K."/>
            <person name="Hibbett D.S."/>
            <person name="Grigoriev I.V."/>
        </authorList>
    </citation>
    <scope>NUCLEOTIDE SEQUENCE</scope>
    <source>
        <strain evidence="2">TFB9207</strain>
    </source>
</reference>
<feature type="domain" description="DEAD/DEAH-box helicase" evidence="1">
    <location>
        <begin position="55"/>
        <end position="110"/>
    </location>
</feature>
<dbReference type="InterPro" id="IPR011545">
    <property type="entry name" value="DEAD/DEAH_box_helicase_dom"/>
</dbReference>
<dbReference type="GO" id="GO:0005524">
    <property type="term" value="F:ATP binding"/>
    <property type="evidence" value="ECO:0007669"/>
    <property type="project" value="InterPro"/>
</dbReference>
<name>A0AA38UCH7_9AGAR</name>
<dbReference type="Gene3D" id="3.40.50.300">
    <property type="entry name" value="P-loop containing nucleotide triphosphate hydrolases"/>
    <property type="match status" value="1"/>
</dbReference>
<dbReference type="AlphaFoldDB" id="A0AA38UCH7"/>
<dbReference type="EMBL" id="MU806288">
    <property type="protein sequence ID" value="KAJ3836866.1"/>
    <property type="molecule type" value="Genomic_DNA"/>
</dbReference>
<dbReference type="InterPro" id="IPR027417">
    <property type="entry name" value="P-loop_NTPase"/>
</dbReference>
<dbReference type="Pfam" id="PF00270">
    <property type="entry name" value="DEAD"/>
    <property type="match status" value="1"/>
</dbReference>
<dbReference type="GO" id="GO:0003676">
    <property type="term" value="F:nucleic acid binding"/>
    <property type="evidence" value="ECO:0007669"/>
    <property type="project" value="InterPro"/>
</dbReference>
<evidence type="ECO:0000313" key="3">
    <source>
        <dbReference type="Proteomes" id="UP001163846"/>
    </source>
</evidence>
<evidence type="ECO:0000313" key="2">
    <source>
        <dbReference type="EMBL" id="KAJ3836866.1"/>
    </source>
</evidence>
<keyword evidence="3" id="KW-1185">Reference proteome</keyword>
<organism evidence="2 3">
    <name type="scientific">Lentinula raphanica</name>
    <dbReference type="NCBI Taxonomy" id="153919"/>
    <lineage>
        <taxon>Eukaryota</taxon>
        <taxon>Fungi</taxon>
        <taxon>Dikarya</taxon>
        <taxon>Basidiomycota</taxon>
        <taxon>Agaricomycotina</taxon>
        <taxon>Agaricomycetes</taxon>
        <taxon>Agaricomycetidae</taxon>
        <taxon>Agaricales</taxon>
        <taxon>Marasmiineae</taxon>
        <taxon>Omphalotaceae</taxon>
        <taxon>Lentinula</taxon>
    </lineage>
</organism>
<protein>
    <recommendedName>
        <fullName evidence="1">DEAD/DEAH-box helicase domain-containing protein</fullName>
    </recommendedName>
</protein>
<dbReference type="SUPFAM" id="SSF52540">
    <property type="entry name" value="P-loop containing nucleoside triphosphate hydrolases"/>
    <property type="match status" value="1"/>
</dbReference>
<comment type="caution">
    <text evidence="2">The sequence shown here is derived from an EMBL/GenBank/DDBJ whole genome shotgun (WGS) entry which is preliminary data.</text>
</comment>
<sequence length="115" mass="12664">MAPGHSRLQDYKNYKWSQKNLEASRRTGYDSKSSRALPSSEFIRITGGPSAYTWQIDMAEALLLGLDCSVIAGTGAGKTMPFVMPLFIEREKCVLVISPLNALEEDQAEHSTLLG</sequence>
<gene>
    <name evidence="2" type="ORF">F5878DRAFT_624112</name>
</gene>
<proteinExistence type="predicted"/>
<evidence type="ECO:0000259" key="1">
    <source>
        <dbReference type="Pfam" id="PF00270"/>
    </source>
</evidence>